<feature type="domain" description="Methylamine utilisation protein MauE" evidence="6">
    <location>
        <begin position="10"/>
        <end position="136"/>
    </location>
</feature>
<feature type="transmembrane region" description="Helical" evidence="5">
    <location>
        <begin position="121"/>
        <end position="140"/>
    </location>
</feature>
<evidence type="ECO:0000313" key="7">
    <source>
        <dbReference type="EMBL" id="ABJ85483.1"/>
    </source>
</evidence>
<name>Q01XY2_SOLUE</name>
<evidence type="ECO:0000256" key="2">
    <source>
        <dbReference type="ARBA" id="ARBA00022692"/>
    </source>
</evidence>
<dbReference type="AlphaFoldDB" id="Q01XY2"/>
<dbReference type="InParanoid" id="Q01XY2"/>
<dbReference type="InterPro" id="IPR009908">
    <property type="entry name" value="Methylamine_util_MauE"/>
</dbReference>
<dbReference type="Pfam" id="PF07291">
    <property type="entry name" value="MauE"/>
    <property type="match status" value="1"/>
</dbReference>
<reference evidence="7" key="1">
    <citation type="submission" date="2006-10" db="EMBL/GenBank/DDBJ databases">
        <title>Complete sequence of Solibacter usitatus Ellin6076.</title>
        <authorList>
            <consortium name="US DOE Joint Genome Institute"/>
            <person name="Copeland A."/>
            <person name="Lucas S."/>
            <person name="Lapidus A."/>
            <person name="Barry K."/>
            <person name="Detter J.C."/>
            <person name="Glavina del Rio T."/>
            <person name="Hammon N."/>
            <person name="Israni S."/>
            <person name="Dalin E."/>
            <person name="Tice H."/>
            <person name="Pitluck S."/>
            <person name="Thompson L.S."/>
            <person name="Brettin T."/>
            <person name="Bruce D."/>
            <person name="Han C."/>
            <person name="Tapia R."/>
            <person name="Gilna P."/>
            <person name="Schmutz J."/>
            <person name="Larimer F."/>
            <person name="Land M."/>
            <person name="Hauser L."/>
            <person name="Kyrpides N."/>
            <person name="Mikhailova N."/>
            <person name="Janssen P.H."/>
            <person name="Kuske C.R."/>
            <person name="Richardson P."/>
        </authorList>
    </citation>
    <scope>NUCLEOTIDE SEQUENCE</scope>
    <source>
        <strain evidence="7">Ellin6076</strain>
    </source>
</reference>
<gene>
    <name evidence="7" type="ordered locus">Acid_4522</name>
</gene>
<dbReference type="GO" id="GO:0016020">
    <property type="term" value="C:membrane"/>
    <property type="evidence" value="ECO:0007669"/>
    <property type="project" value="UniProtKB-SubCell"/>
</dbReference>
<dbReference type="OrthoDB" id="9809646at2"/>
<protein>
    <submittedName>
        <fullName evidence="7">DoxX family protein</fullName>
    </submittedName>
</protein>
<dbReference type="HOGENOM" id="CLU_101331_3_0_0"/>
<dbReference type="eggNOG" id="COG2259">
    <property type="taxonomic scope" value="Bacteria"/>
</dbReference>
<dbReference type="EMBL" id="CP000473">
    <property type="protein sequence ID" value="ABJ85483.1"/>
    <property type="molecule type" value="Genomic_DNA"/>
</dbReference>
<accession>Q01XY2</accession>
<evidence type="ECO:0000259" key="6">
    <source>
        <dbReference type="Pfam" id="PF07291"/>
    </source>
</evidence>
<dbReference type="STRING" id="234267.Acid_4522"/>
<feature type="transmembrane region" description="Helical" evidence="5">
    <location>
        <begin position="82"/>
        <end position="101"/>
    </location>
</feature>
<sequence length="147" mass="16234" precursor="true">MASSKTKVLKIAVVVLRVILGGLFAYAGYLKLAQPWQLFAANIAEYQVVPMWAASFIARTLPWFEILLGVMVIVGRWTRTSTVMLSGILLVFFSLMVRAKLQGKEIDCGCFGSGDPISWKTLLRDGSMLAGALFITVMAFRNRRTPA</sequence>
<dbReference type="KEGG" id="sus:Acid_4522"/>
<feature type="transmembrane region" description="Helical" evidence="5">
    <location>
        <begin position="12"/>
        <end position="32"/>
    </location>
</feature>
<evidence type="ECO:0000256" key="3">
    <source>
        <dbReference type="ARBA" id="ARBA00022989"/>
    </source>
</evidence>
<comment type="subcellular location">
    <subcellularLocation>
        <location evidence="1">Membrane</location>
        <topology evidence="1">Multi-pass membrane protein</topology>
    </subcellularLocation>
</comment>
<keyword evidence="3 5" id="KW-1133">Transmembrane helix</keyword>
<keyword evidence="2 5" id="KW-0812">Transmembrane</keyword>
<evidence type="ECO:0000256" key="1">
    <source>
        <dbReference type="ARBA" id="ARBA00004141"/>
    </source>
</evidence>
<dbReference type="UniPathway" id="UPA00895"/>
<feature type="transmembrane region" description="Helical" evidence="5">
    <location>
        <begin position="52"/>
        <end position="75"/>
    </location>
</feature>
<keyword evidence="4 5" id="KW-0472">Membrane</keyword>
<organism evidence="7">
    <name type="scientific">Solibacter usitatus (strain Ellin6076)</name>
    <dbReference type="NCBI Taxonomy" id="234267"/>
    <lineage>
        <taxon>Bacteria</taxon>
        <taxon>Pseudomonadati</taxon>
        <taxon>Acidobacteriota</taxon>
        <taxon>Terriglobia</taxon>
        <taxon>Bryobacterales</taxon>
        <taxon>Solibacteraceae</taxon>
        <taxon>Candidatus Solibacter</taxon>
    </lineage>
</organism>
<proteinExistence type="predicted"/>
<dbReference type="GO" id="GO:0030416">
    <property type="term" value="P:methylamine metabolic process"/>
    <property type="evidence" value="ECO:0007669"/>
    <property type="project" value="InterPro"/>
</dbReference>
<evidence type="ECO:0000256" key="4">
    <source>
        <dbReference type="ARBA" id="ARBA00023136"/>
    </source>
</evidence>
<evidence type="ECO:0000256" key="5">
    <source>
        <dbReference type="SAM" id="Phobius"/>
    </source>
</evidence>